<dbReference type="InterPro" id="IPR052270">
    <property type="entry name" value="CACF_protein"/>
</dbReference>
<feature type="region of interest" description="Disordered" evidence="2">
    <location>
        <begin position="1336"/>
        <end position="1360"/>
    </location>
</feature>
<dbReference type="GO" id="GO:0019902">
    <property type="term" value="F:phosphatase binding"/>
    <property type="evidence" value="ECO:0007669"/>
    <property type="project" value="TreeGrafter"/>
</dbReference>
<gene>
    <name evidence="3" type="ORF">C2E20_2926</name>
</gene>
<feature type="region of interest" description="Disordered" evidence="2">
    <location>
        <begin position="20"/>
        <end position="80"/>
    </location>
</feature>
<evidence type="ECO:0000256" key="2">
    <source>
        <dbReference type="SAM" id="MobiDB-lite"/>
    </source>
</evidence>
<feature type="coiled-coil region" evidence="1">
    <location>
        <begin position="853"/>
        <end position="887"/>
    </location>
</feature>
<dbReference type="PANTHER" id="PTHR22028:SF9">
    <property type="entry name" value="SFI1 SPINDLE BODY DOMAIN-CONTAINING PROTEIN"/>
    <property type="match status" value="1"/>
</dbReference>
<dbReference type="OrthoDB" id="515613at2759"/>
<feature type="region of interest" description="Disordered" evidence="2">
    <location>
        <begin position="87"/>
        <end position="106"/>
    </location>
</feature>
<feature type="region of interest" description="Disordered" evidence="2">
    <location>
        <begin position="1407"/>
        <end position="1447"/>
    </location>
</feature>
<feature type="compositionally biased region" description="Low complexity" evidence="2">
    <location>
        <begin position="25"/>
        <end position="46"/>
    </location>
</feature>
<evidence type="ECO:0000313" key="4">
    <source>
        <dbReference type="Proteomes" id="UP000239649"/>
    </source>
</evidence>
<comment type="caution">
    <text evidence="3">The sequence shown here is derived from an EMBL/GenBank/DDBJ whole genome shotgun (WGS) entry which is preliminary data.</text>
</comment>
<evidence type="ECO:0000313" key="3">
    <source>
        <dbReference type="EMBL" id="PSC73829.1"/>
    </source>
</evidence>
<keyword evidence="4" id="KW-1185">Reference proteome</keyword>
<sequence length="1700" mass="185905">MASTSASVAPAAAAVVAEPGARSLAQHAGPQDRAAAAAQPLPSLALHPRGRPPLPRSASASSSRASSPRSLSAQPSLRTLNMNRQAQYKAAARTFKPDTAPRKGLGTGDVVALRMQGGGGLLAATEMGGDPSDASTVHFGFQPSATADASDKLTHLEVIRQGKWLGFRCAAAGDRFLQARKRSTPCRLVFFSQNVGTWEQWELGTAGPDPDAADWSSLGVTLRHRRLPQYELAVQLERVGVVSLPPNASVTPRSLLAGEQPASAPAGSAGSVGGADEDLQLERRELQRMSGVLVHEWLHFVDQEKAARLAIEARVAQLTEDAAGLRDWAVMQVGSVRQEMSAEVQQLLDVVQRKSAALALAESRLSARLRWGVAVMQAKREAAVLRQAFMWWRWHAARKQQCRAIEAKLAQRSALRLQARALAAWVEWREQQVARQSTLRAAVRRMSFVRLYHAFTAWQDLAVQRRQQQEDSEAQLDAVCQHMQRWRLRRLLRGWQQRAAGCSRGREALQRMAVQSDRRAAAAAFSAWRTGVEHRRERLASLTALVATRQVQRTQQAAFQAWRLATEDRHGERLQEAHAAQVLGRLRARAVLHAWLAWQQERVDRRARWEATIAYMRQRGQVMRLDVAFCAWREHVAEQREQRALFYGVVQHLALRKMSVGFRAWRYVVAYRRHARASVEESVARLAQRTQATAWAAWQECVAQRRVERHRVAVCQRRSALGAQRAALAAWRQVAAAKAAERQVVSLCQRRADRIRMALALGALRGNAECAVYKREQEHLAVACATQQLQARAFAALVAAVARRRLFEQQLAAGAAAMQRVALQEVFSSWRTAVALDTAESQLMAAARRRTARQRLQNRFAAWRAAAEEARQERGRLQRLQRQQSERLLGAAFAGWQVAVQQRRKQQQRLQAGVALVAQLRTSWAFDVWRQHTAEALAERQLVARAQRRIARIRLAAVLGGWRQQTAELAKARAVAMQRSQQHDAALVQQCLLGWADVAAERAQQREAVVALVQRRAAWMSFSVLHHWRAFLQHKQARRAQLQRAVRRLGMLRQRSAFAAWRQHVEERRADDARLAVAEGRVAARHAATAVRAVFSAWRGHAATLAAARAAVEAKVAAEGAVLRRHVLASWHSATAVAEDRREHLLRVCVAQRAAGLQSRALAAWELHAQRQARNREAVEVMVHRMARRVMHAALLSWQVAAQERRVRRIAIARFIQRWDAHRKAAALSHWRHLLAERREAAENLKRCLTRKRVAFRLFRQWYWESFDEDMQETLRTMFEVTEEAALDPMPSRGGSPYGSLLSSPIRQQLYGMGRQQQLQLTSGVAEALGRPGGMRPAFFNGSDARQDSGSLGSLGLPALPPRESLSSRLAAAESNGVAAARASLGGGDQWGSFTLHTNVMLETVPEAGESPWRSPAPRHSPHAGHSPTAGAQSNGNASSTASTAIPTSPLTPASAYAAGGTPLSGISRLPTPADLAAAAAALQQQHFSPGGLSAAPTPGGLGGALSDAPTPGAFGPLSAQRGSPLAGLTSPLSFAGTPQPDFNQLSPSAAGYAGLSPSAAASFDLWPAAAARLANAPTPGADGQTQFEVRRFSDGTEYVAAVSPAAPARAASEYGTTLGVQKTPPPGLLQLQGDYSIRRLDEEGRRLAAEATPAAGSGFIAAFPPGSMRGAPNPLAQGGGEEGLSAAKTPLLHVNPLAL</sequence>
<feature type="region of interest" description="Disordered" evidence="2">
    <location>
        <begin position="1490"/>
        <end position="1523"/>
    </location>
</feature>
<name>A0A2P6VIA8_9CHLO</name>
<protein>
    <submittedName>
        <fullName evidence="3">Sfi1 spindle body</fullName>
    </submittedName>
</protein>
<feature type="compositionally biased region" description="Low complexity" evidence="2">
    <location>
        <begin position="56"/>
        <end position="78"/>
    </location>
</feature>
<evidence type="ECO:0000256" key="1">
    <source>
        <dbReference type="SAM" id="Coils"/>
    </source>
</evidence>
<dbReference type="PANTHER" id="PTHR22028">
    <property type="entry name" value="SFI1 SPINDLE BODY DOMAIN-CONTAINING PROTEIN-RELATED"/>
    <property type="match status" value="1"/>
</dbReference>
<organism evidence="3 4">
    <name type="scientific">Micractinium conductrix</name>
    <dbReference type="NCBI Taxonomy" id="554055"/>
    <lineage>
        <taxon>Eukaryota</taxon>
        <taxon>Viridiplantae</taxon>
        <taxon>Chlorophyta</taxon>
        <taxon>core chlorophytes</taxon>
        <taxon>Trebouxiophyceae</taxon>
        <taxon>Chlorellales</taxon>
        <taxon>Chlorellaceae</taxon>
        <taxon>Chlorella clade</taxon>
        <taxon>Micractinium</taxon>
    </lineage>
</organism>
<dbReference type="EMBL" id="LHPF02000006">
    <property type="protein sequence ID" value="PSC73829.1"/>
    <property type="molecule type" value="Genomic_DNA"/>
</dbReference>
<reference evidence="3 4" key="1">
    <citation type="journal article" date="2018" name="Plant J.">
        <title>Genome sequences of Chlorella sorokiniana UTEX 1602 and Micractinium conductrix SAG 241.80: implications to maltose excretion by a green alga.</title>
        <authorList>
            <person name="Arriola M.B."/>
            <person name="Velmurugan N."/>
            <person name="Zhang Y."/>
            <person name="Plunkett M.H."/>
            <person name="Hondzo H."/>
            <person name="Barney B.M."/>
        </authorList>
    </citation>
    <scope>NUCLEOTIDE SEQUENCE [LARGE SCALE GENOMIC DNA]</scope>
    <source>
        <strain evidence="3 4">SAG 241.80</strain>
    </source>
</reference>
<proteinExistence type="predicted"/>
<accession>A0A2P6VIA8</accession>
<keyword evidence="1" id="KW-0175">Coiled coil</keyword>
<feature type="compositionally biased region" description="Low complexity" evidence="2">
    <location>
        <begin position="1349"/>
        <end position="1360"/>
    </location>
</feature>
<feature type="compositionally biased region" description="Low complexity" evidence="2">
    <location>
        <begin position="1429"/>
        <end position="1447"/>
    </location>
</feature>
<dbReference type="Proteomes" id="UP000239649">
    <property type="component" value="Unassembled WGS sequence"/>
</dbReference>
<feature type="compositionally biased region" description="Low complexity" evidence="2">
    <location>
        <begin position="1490"/>
        <end position="1499"/>
    </location>
</feature>